<reference evidence="5" key="1">
    <citation type="submission" date="2022-07" db="EMBL/GenBank/DDBJ databases">
        <authorList>
            <person name="Macas J."/>
            <person name="Novak P."/>
            <person name="Neumann P."/>
        </authorList>
    </citation>
    <scope>NUCLEOTIDE SEQUENCE</scope>
</reference>
<dbReference type="PANTHER" id="PTHR33432">
    <property type="entry name" value="PROTEIN EMSY-LIKE 4"/>
    <property type="match status" value="1"/>
</dbReference>
<proteinExistence type="predicted"/>
<dbReference type="PROSITE" id="PS51138">
    <property type="entry name" value="ENT"/>
    <property type="match status" value="1"/>
</dbReference>
<gene>
    <name evidence="5" type="ORF">CEPIT_LOCUS28751</name>
</gene>
<dbReference type="PANTHER" id="PTHR33432:SF28">
    <property type="entry name" value="PROTEIN EMSY-LIKE 4"/>
    <property type="match status" value="1"/>
</dbReference>
<dbReference type="Pfam" id="PF03735">
    <property type="entry name" value="ENT"/>
    <property type="match status" value="1"/>
</dbReference>
<feature type="compositionally biased region" description="Acidic residues" evidence="3">
    <location>
        <begin position="1"/>
        <end position="15"/>
    </location>
</feature>
<evidence type="ECO:0000313" key="5">
    <source>
        <dbReference type="EMBL" id="CAH9127984.1"/>
    </source>
</evidence>
<organism evidence="5 6">
    <name type="scientific">Cuscuta epithymum</name>
    <dbReference type="NCBI Taxonomy" id="186058"/>
    <lineage>
        <taxon>Eukaryota</taxon>
        <taxon>Viridiplantae</taxon>
        <taxon>Streptophyta</taxon>
        <taxon>Embryophyta</taxon>
        <taxon>Tracheophyta</taxon>
        <taxon>Spermatophyta</taxon>
        <taxon>Magnoliopsida</taxon>
        <taxon>eudicotyledons</taxon>
        <taxon>Gunneridae</taxon>
        <taxon>Pentapetalae</taxon>
        <taxon>asterids</taxon>
        <taxon>lamiids</taxon>
        <taxon>Solanales</taxon>
        <taxon>Convolvulaceae</taxon>
        <taxon>Cuscuteae</taxon>
        <taxon>Cuscuta</taxon>
        <taxon>Cuscuta subgen. Cuscuta</taxon>
    </lineage>
</organism>
<dbReference type="InterPro" id="IPR033485">
    <property type="entry name" value="EMSY-LIKE_plant"/>
</dbReference>
<sequence>MEYEPYDSSGTDDDLPPSHQNRIPRGGHIAINGISAVGGSVPYPSLNRETDMKSLIHQLEQEAYSSVLRAFKAQADAITWDKESLITELRKELRLSNEEHRELLGRVNSDDVIRRIREWRQSGGNQQGILSTGPQPGIHDLVPSPVSASRKKQNVVSSLPSQSFGGPSPGFYPAAVTTFNQPSSTVAKRGPMGPKGKKQKPGLVMPGATKTQYPPSGPSGRGQFVNRISKPTEGASFDPLIGRKVRTRWPDDNNFYEAVITDYNPVQGLHALVYDIGTANETWEWVNLSEISPQDIQWDNDAGDQGVNRAIGRVSAPTGVGRGRGLTKAQPAKDFPPPQNGVAKKVSDYIQLLHTDTLIKEVERIFGAYHPDPVEIEKVKKVLKEHEQSLIDAISRLGDISDVESDECSHFMHGHPMEA</sequence>
<protein>
    <recommendedName>
        <fullName evidence="4">ENT domain-containing protein</fullName>
    </recommendedName>
</protein>
<dbReference type="InterPro" id="IPR005491">
    <property type="entry name" value="ENT_dom"/>
</dbReference>
<dbReference type="Proteomes" id="UP001152523">
    <property type="component" value="Unassembled WGS sequence"/>
</dbReference>
<feature type="region of interest" description="Disordered" evidence="3">
    <location>
        <begin position="1"/>
        <end position="24"/>
    </location>
</feature>
<evidence type="ECO:0000259" key="4">
    <source>
        <dbReference type="PROSITE" id="PS51138"/>
    </source>
</evidence>
<feature type="compositionally biased region" description="Polar residues" evidence="3">
    <location>
        <begin position="124"/>
        <end position="134"/>
    </location>
</feature>
<dbReference type="FunFam" id="2.30.30.140:FF:000088">
    <property type="entry name" value="Protein EMSY-LIKE 3"/>
    <property type="match status" value="1"/>
</dbReference>
<dbReference type="InterPro" id="IPR036142">
    <property type="entry name" value="ENT_dom-like_sf"/>
</dbReference>
<feature type="region of interest" description="Disordered" evidence="3">
    <location>
        <begin position="183"/>
        <end position="221"/>
    </location>
</feature>
<feature type="region of interest" description="Disordered" evidence="3">
    <location>
        <begin position="318"/>
        <end position="340"/>
    </location>
</feature>
<dbReference type="GO" id="GO:0005634">
    <property type="term" value="C:nucleus"/>
    <property type="evidence" value="ECO:0007669"/>
    <property type="project" value="UniProtKB-SubCell"/>
</dbReference>
<dbReference type="EMBL" id="CAMAPF010000948">
    <property type="protein sequence ID" value="CAH9127984.1"/>
    <property type="molecule type" value="Genomic_DNA"/>
</dbReference>
<dbReference type="GO" id="GO:0050832">
    <property type="term" value="P:defense response to fungus"/>
    <property type="evidence" value="ECO:0007669"/>
    <property type="project" value="InterPro"/>
</dbReference>
<keyword evidence="6" id="KW-1185">Reference proteome</keyword>
<evidence type="ECO:0000256" key="1">
    <source>
        <dbReference type="ARBA" id="ARBA00004123"/>
    </source>
</evidence>
<keyword evidence="2" id="KW-0539">Nucleus</keyword>
<feature type="compositionally biased region" description="Polar residues" evidence="3">
    <location>
        <begin position="154"/>
        <end position="165"/>
    </location>
</feature>
<evidence type="ECO:0000313" key="6">
    <source>
        <dbReference type="Proteomes" id="UP001152523"/>
    </source>
</evidence>
<dbReference type="Gene3D" id="1.10.1240.40">
    <property type="entry name" value="ENT domain"/>
    <property type="match status" value="1"/>
</dbReference>
<comment type="caution">
    <text evidence="5">The sequence shown here is derived from an EMBL/GenBank/DDBJ whole genome shotgun (WGS) entry which is preliminary data.</text>
</comment>
<evidence type="ECO:0000256" key="3">
    <source>
        <dbReference type="SAM" id="MobiDB-lite"/>
    </source>
</evidence>
<dbReference type="Gene3D" id="2.30.30.140">
    <property type="match status" value="1"/>
</dbReference>
<comment type="subcellular location">
    <subcellularLocation>
        <location evidence="1">Nucleus</location>
    </subcellularLocation>
</comment>
<name>A0AAV0EXP5_9ASTE</name>
<dbReference type="SUPFAM" id="SSF63748">
    <property type="entry name" value="Tudor/PWWP/MBT"/>
    <property type="match status" value="1"/>
</dbReference>
<feature type="region of interest" description="Disordered" evidence="3">
    <location>
        <begin position="124"/>
        <end position="166"/>
    </location>
</feature>
<dbReference type="AlphaFoldDB" id="A0AAV0EXP5"/>
<dbReference type="SUPFAM" id="SSF158639">
    <property type="entry name" value="ENT-like"/>
    <property type="match status" value="1"/>
</dbReference>
<accession>A0AAV0EXP5</accession>
<evidence type="ECO:0000256" key="2">
    <source>
        <dbReference type="ARBA" id="ARBA00023242"/>
    </source>
</evidence>
<dbReference type="SMART" id="SM01191">
    <property type="entry name" value="ENT"/>
    <property type="match status" value="1"/>
</dbReference>
<dbReference type="CDD" id="cd20404">
    <property type="entry name" value="Tudor_Agenet_AtEML-like"/>
    <property type="match status" value="1"/>
</dbReference>
<feature type="domain" description="ENT" evidence="4">
    <location>
        <begin position="52"/>
        <end position="139"/>
    </location>
</feature>